<comment type="caution">
    <text evidence="3">The sequence shown here is derived from an EMBL/GenBank/DDBJ whole genome shotgun (WGS) entry which is preliminary data.</text>
</comment>
<dbReference type="InterPro" id="IPR008589">
    <property type="entry name" value="MupG"/>
</dbReference>
<evidence type="ECO:0000259" key="2">
    <source>
        <dbReference type="Pfam" id="PF19200"/>
    </source>
</evidence>
<accession>A0A9X3XLD4</accession>
<gene>
    <name evidence="3" type="ORF">NE398_09745</name>
</gene>
<dbReference type="EMBL" id="JAMRYU010000009">
    <property type="protein sequence ID" value="MDC4240446.1"/>
    <property type="molecule type" value="Genomic_DNA"/>
</dbReference>
<reference evidence="3" key="1">
    <citation type="submission" date="2022-05" db="EMBL/GenBank/DDBJ databases">
        <title>Draft genome sequence of Clostridium tertium strain CP3 isolated from Peru.</title>
        <authorList>
            <person name="Hurtado R."/>
            <person name="Lima L."/>
            <person name="Sousa T."/>
            <person name="Jaiswal A.K."/>
            <person name="Tiwari S."/>
            <person name="Maturrano L."/>
            <person name="Brenig B."/>
            <person name="Azevedo V."/>
        </authorList>
    </citation>
    <scope>NUCLEOTIDE SEQUENCE</scope>
    <source>
        <strain evidence="3">CP3</strain>
    </source>
</reference>
<feature type="domain" description="6-phospho-N-acetylmuramidase C-terminal" evidence="1">
    <location>
        <begin position="243"/>
        <end position="355"/>
    </location>
</feature>
<evidence type="ECO:0000313" key="3">
    <source>
        <dbReference type="EMBL" id="MDC4240446.1"/>
    </source>
</evidence>
<dbReference type="Gene3D" id="2.40.100.10">
    <property type="entry name" value="Cyclophilin-like"/>
    <property type="match status" value="1"/>
</dbReference>
<dbReference type="AlphaFoldDB" id="A0A9X3XLD4"/>
<dbReference type="InterPro" id="IPR017853">
    <property type="entry name" value="GH"/>
</dbReference>
<feature type="domain" description="6-phospho-N-acetylmuramidase N-terminal" evidence="2">
    <location>
        <begin position="3"/>
        <end position="236"/>
    </location>
</feature>
<dbReference type="SUPFAM" id="SSF51445">
    <property type="entry name" value="(Trans)glycosidases"/>
    <property type="match status" value="1"/>
</dbReference>
<dbReference type="InterPro" id="IPR029000">
    <property type="entry name" value="Cyclophilin-like_dom_sf"/>
</dbReference>
<proteinExistence type="predicted"/>
<protein>
    <submittedName>
        <fullName evidence="3">MupG family TIM beta-alpha barrel fold protein</fullName>
    </submittedName>
</protein>
<evidence type="ECO:0000259" key="1">
    <source>
        <dbReference type="Pfam" id="PF05913"/>
    </source>
</evidence>
<dbReference type="PANTHER" id="PTHR38435:SF2">
    <property type="entry name" value="DUF871 DOMAIN-CONTAINING PROTEIN"/>
    <property type="match status" value="1"/>
</dbReference>
<dbReference type="PANTHER" id="PTHR38435">
    <property type="match status" value="1"/>
</dbReference>
<dbReference type="InterPro" id="IPR043797">
    <property type="entry name" value="MupG_N"/>
</dbReference>
<organism evidence="3 4">
    <name type="scientific">Clostridium tertium</name>
    <dbReference type="NCBI Taxonomy" id="1559"/>
    <lineage>
        <taxon>Bacteria</taxon>
        <taxon>Bacillati</taxon>
        <taxon>Bacillota</taxon>
        <taxon>Clostridia</taxon>
        <taxon>Eubacteriales</taxon>
        <taxon>Clostridiaceae</taxon>
        <taxon>Clostridium</taxon>
    </lineage>
</organism>
<dbReference type="Proteomes" id="UP001141183">
    <property type="component" value="Unassembled WGS sequence"/>
</dbReference>
<dbReference type="Pfam" id="PF05913">
    <property type="entry name" value="MupG_C"/>
    <property type="match status" value="1"/>
</dbReference>
<dbReference type="Pfam" id="PF19200">
    <property type="entry name" value="MupG_N"/>
    <property type="match status" value="1"/>
</dbReference>
<sequence length="359" mass="41234">MNYGFSVYFGLDNTKEENIQLLKDAHSLGFSRIFTSLHIPEANYEVLKKEVREFFALAKEYDMDIISDISPNTFKFLDLEDMDLKGLKDMGVKTIRIDFGYSEEDIAKMSRNEYGIKIQLNASTITEEFFDKLDKCSPDYSNVDALHNFYPRVGTAISEECMINKNNILKKRNINPCAFVQSNNRKRSPLKDGLPTLEDHRGMDVREAANHLFALGNKSVFIGDSLPSLEELKDLSSLDPNVIELDIEVKTTDKVMLRILDGVYTARTDEARDAIRASESRLILNGDVIEPFNTVNKKNGDISIDNKEYMRYMGELQILKTNQNEDFRTNIVASILQKDFYLLKYIHGGKKFHFNRVNK</sequence>
<dbReference type="SUPFAM" id="SSF50891">
    <property type="entry name" value="Cyclophilin-like"/>
    <property type="match status" value="1"/>
</dbReference>
<name>A0A9X3XLD4_9CLOT</name>
<dbReference type="InterPro" id="IPR013785">
    <property type="entry name" value="Aldolase_TIM"/>
</dbReference>
<evidence type="ECO:0000313" key="4">
    <source>
        <dbReference type="Proteomes" id="UP001141183"/>
    </source>
</evidence>
<keyword evidence="4" id="KW-1185">Reference proteome</keyword>
<dbReference type="InterPro" id="IPR043894">
    <property type="entry name" value="MupG_C"/>
</dbReference>
<dbReference type="RefSeq" id="WP_272470333.1">
    <property type="nucleotide sequence ID" value="NZ_JAMRYU010000009.1"/>
</dbReference>
<dbReference type="Gene3D" id="3.20.20.70">
    <property type="entry name" value="Aldolase class I"/>
    <property type="match status" value="1"/>
</dbReference>